<feature type="domain" description="Trimeric autotransporter adhesin YadA-like head" evidence="2">
    <location>
        <begin position="659"/>
        <end position="682"/>
    </location>
</feature>
<evidence type="ECO:0008006" key="6">
    <source>
        <dbReference type="Google" id="ProtNLM"/>
    </source>
</evidence>
<dbReference type="CDD" id="cd12820">
    <property type="entry name" value="LbR_YadA-like"/>
    <property type="match status" value="1"/>
</dbReference>
<dbReference type="InterPro" id="IPR008640">
    <property type="entry name" value="Adhesin_Head_dom"/>
</dbReference>
<feature type="compositionally biased region" description="Polar residues" evidence="1">
    <location>
        <begin position="436"/>
        <end position="455"/>
    </location>
</feature>
<protein>
    <recommendedName>
        <fullName evidence="6">Adhesin</fullName>
    </recommendedName>
</protein>
<feature type="domain" description="Trimeric autotransporter adhesin YadA-like head" evidence="2">
    <location>
        <begin position="115"/>
        <end position="139"/>
    </location>
</feature>
<feature type="compositionally biased region" description="Low complexity" evidence="1">
    <location>
        <begin position="931"/>
        <end position="960"/>
    </location>
</feature>
<gene>
    <name evidence="4" type="ORF">DPV92_04990</name>
</gene>
<feature type="domain" description="Trimeric autotransporter adhesin YadA-like head" evidence="2">
    <location>
        <begin position="634"/>
        <end position="657"/>
    </location>
</feature>
<dbReference type="InterPro" id="IPR008635">
    <property type="entry name" value="Coiled_stalk_dom"/>
</dbReference>
<reference evidence="4 5" key="1">
    <citation type="submission" date="2018-05" db="EMBL/GenBank/DDBJ databases">
        <title>Draft Genome Sequences for a Diverse set of 7 Haemophilus Species.</title>
        <authorList>
            <person name="Nichols M."/>
            <person name="Topaz N."/>
            <person name="Wang X."/>
            <person name="Wang X."/>
            <person name="Boxrud D."/>
        </authorList>
    </citation>
    <scope>NUCLEOTIDE SEQUENCE [LARGE SCALE GENOMIC DNA]</scope>
    <source>
        <strain evidence="4 5">C2014016342</strain>
    </source>
</reference>
<evidence type="ECO:0000259" key="2">
    <source>
        <dbReference type="Pfam" id="PF05658"/>
    </source>
</evidence>
<evidence type="ECO:0000313" key="5">
    <source>
        <dbReference type="Proteomes" id="UP000253945"/>
    </source>
</evidence>
<feature type="domain" description="Trimeric autotransporter adhesin YadA-like stalk" evidence="3">
    <location>
        <begin position="270"/>
        <end position="313"/>
    </location>
</feature>
<evidence type="ECO:0000259" key="3">
    <source>
        <dbReference type="Pfam" id="PF05662"/>
    </source>
</evidence>
<dbReference type="Pfam" id="PF05662">
    <property type="entry name" value="YadA_stalk"/>
    <property type="match status" value="2"/>
</dbReference>
<evidence type="ECO:0000313" key="4">
    <source>
        <dbReference type="EMBL" id="RDF10366.1"/>
    </source>
</evidence>
<feature type="domain" description="Trimeric autotransporter adhesin YadA-like head" evidence="2">
    <location>
        <begin position="578"/>
        <end position="600"/>
    </location>
</feature>
<proteinExistence type="predicted"/>
<keyword evidence="5" id="KW-1185">Reference proteome</keyword>
<dbReference type="Proteomes" id="UP000253945">
    <property type="component" value="Unassembled WGS sequence"/>
</dbReference>
<feature type="domain" description="Trimeric autotransporter adhesin YadA-like head" evidence="2">
    <location>
        <begin position="463"/>
        <end position="489"/>
    </location>
</feature>
<feature type="region of interest" description="Disordered" evidence="1">
    <location>
        <begin position="931"/>
        <end position="978"/>
    </location>
</feature>
<comment type="caution">
    <text evidence="4">The sequence shown here is derived from an EMBL/GenBank/DDBJ whole genome shotgun (WGS) entry which is preliminary data.</text>
</comment>
<dbReference type="Pfam" id="PF05658">
    <property type="entry name" value="YadA_head"/>
    <property type="match status" value="6"/>
</dbReference>
<feature type="compositionally biased region" description="Low complexity" evidence="1">
    <location>
        <begin position="968"/>
        <end position="978"/>
    </location>
</feature>
<dbReference type="AlphaFoldDB" id="A0A369ZSC1"/>
<evidence type="ECO:0000256" key="1">
    <source>
        <dbReference type="SAM" id="MobiDB-lite"/>
    </source>
</evidence>
<organism evidence="4 5">
    <name type="scientific">Haemophilus paraphrohaemolyticus</name>
    <dbReference type="NCBI Taxonomy" id="736"/>
    <lineage>
        <taxon>Bacteria</taxon>
        <taxon>Pseudomonadati</taxon>
        <taxon>Pseudomonadota</taxon>
        <taxon>Gammaproteobacteria</taxon>
        <taxon>Pasteurellales</taxon>
        <taxon>Pasteurellaceae</taxon>
        <taxon>Haemophilus</taxon>
    </lineage>
</organism>
<name>A0A369ZSC1_9PAST</name>
<dbReference type="GO" id="GO:0019867">
    <property type="term" value="C:outer membrane"/>
    <property type="evidence" value="ECO:0007669"/>
    <property type="project" value="InterPro"/>
</dbReference>
<dbReference type="EMBL" id="QEQF01000004">
    <property type="protein sequence ID" value="RDF10366.1"/>
    <property type="molecule type" value="Genomic_DNA"/>
</dbReference>
<feature type="domain" description="Trimeric autotransporter adhesin YadA-like head" evidence="2">
    <location>
        <begin position="603"/>
        <end position="627"/>
    </location>
</feature>
<dbReference type="InterPro" id="IPR011049">
    <property type="entry name" value="Serralysin-like_metalloprot_C"/>
</dbReference>
<feature type="region of interest" description="Disordered" evidence="1">
    <location>
        <begin position="434"/>
        <end position="462"/>
    </location>
</feature>
<dbReference type="Gene3D" id="2.150.10.10">
    <property type="entry name" value="Serralysin-like metalloprotease, C-terminal"/>
    <property type="match status" value="5"/>
</dbReference>
<feature type="domain" description="Trimeric autotransporter adhesin YadA-like stalk" evidence="3">
    <location>
        <begin position="813"/>
        <end position="854"/>
    </location>
</feature>
<dbReference type="SUPFAM" id="SSF101967">
    <property type="entry name" value="Adhesin YadA, collagen-binding domain"/>
    <property type="match status" value="2"/>
</dbReference>
<feature type="non-terminal residue" evidence="4">
    <location>
        <position position="978"/>
    </location>
</feature>
<sequence>MAATNTDDGLFRLQDNELHADLARGKYIVGVYDRETGSYGFGKAQVGKKDEIWENGKLKKPKAVGNYQLAIGHDIIIASGYKGIAIGSNYDSYASGGGKTYYFSPLDGRQGGTQGAYAVSLGSGAQAIGRHTLALGANSGNGGAYNGYDDAVFLGSLSRIKSVGQGRENDNIDVNDLETKYTEAVKAYNDSQTQDALNKVIEAGRNINNAALNKVEGMTIKSNVANSALAGKFKTQTEQVSQVNGSKDSTTVSILSVGGTDDKNNTMYRQIQNVAAGRIASDSNDAVTGSQLYYVRNYTGWNIGHYDDATKANKTTGRVNNDHTVIFKPGEYTDVYTTLDSTNQSTVGIEVKTANLGTEVANGKISKITITDPISTEASKTVARTAGVKSVLDKFNEVKADNIDIMGYSHVNSNGNTRDQALLKADGTKATFNYEGRNNSSITNTSDGQTKNNNGKYAESSGAQADRSIASGVYANALAKDSIAIGTGANVNNYWGSQFRESINGIAIGKLAQVEGSEGAIAFGAGSTILRNLSYNVGSANAIAIGNDSKITAASGAIAIGNKTNITAIDTGVGNGAVNAIAIGNGATVERRNSIALGQGTNASGVSSIALGDATKVSGDNTVAIGTSVTATRENSVVIGQNASATRERVVAIGAYAAANGDRTVAIGPEATANGSKSIVIGGLGDNKTDGNNFDKATSADKATQAIVIGNGAQATDPASYSITLGNSAKTEAGTGISIGDRANVASGATSGIALGKSAVANKSGDIAIGESSSTSDKHTVSGLKIGDATLSTGVAATGNGTVSFGNNTIKRQIQNVGAGEISDKSSDVITGSQLYHVIKAADEIAKTEYKFQVNGSDIKTMRNNRTSALNNANNVLDFKAGDGLDVAYENNAVTYKLNADSKKAIADAKTAATTVTNSLQEINRSVARAETAAGKAETAKAGAEAAQGKAEAAKAGAETAKADAETAKAGAEAAQGK</sequence>
<accession>A0A369ZSC1</accession>